<name>A0A9P4QNE4_9PLEO</name>
<keyword evidence="3" id="KW-1185">Reference proteome</keyword>
<protein>
    <submittedName>
        <fullName evidence="2">Uncharacterized protein</fullName>
    </submittedName>
</protein>
<keyword evidence="1" id="KW-0812">Transmembrane</keyword>
<reference evidence="2" key="1">
    <citation type="journal article" date="2020" name="Stud. Mycol.">
        <title>101 Dothideomycetes genomes: a test case for predicting lifestyles and emergence of pathogens.</title>
        <authorList>
            <person name="Haridas S."/>
            <person name="Albert R."/>
            <person name="Binder M."/>
            <person name="Bloem J."/>
            <person name="Labutti K."/>
            <person name="Salamov A."/>
            <person name="Andreopoulos B."/>
            <person name="Baker S."/>
            <person name="Barry K."/>
            <person name="Bills G."/>
            <person name="Bluhm B."/>
            <person name="Cannon C."/>
            <person name="Castanera R."/>
            <person name="Culley D."/>
            <person name="Daum C."/>
            <person name="Ezra D."/>
            <person name="Gonzalez J."/>
            <person name="Henrissat B."/>
            <person name="Kuo A."/>
            <person name="Liang C."/>
            <person name="Lipzen A."/>
            <person name="Lutzoni F."/>
            <person name="Magnuson J."/>
            <person name="Mondo S."/>
            <person name="Nolan M."/>
            <person name="Ohm R."/>
            <person name="Pangilinan J."/>
            <person name="Park H.-J."/>
            <person name="Ramirez L."/>
            <person name="Alfaro M."/>
            <person name="Sun H."/>
            <person name="Tritt A."/>
            <person name="Yoshinaga Y."/>
            <person name="Zwiers L.-H."/>
            <person name="Turgeon B."/>
            <person name="Goodwin S."/>
            <person name="Spatafora J."/>
            <person name="Crous P."/>
            <person name="Grigoriev I."/>
        </authorList>
    </citation>
    <scope>NUCLEOTIDE SEQUENCE</scope>
    <source>
        <strain evidence="2">CBS 125425</strain>
    </source>
</reference>
<evidence type="ECO:0000313" key="3">
    <source>
        <dbReference type="Proteomes" id="UP000799444"/>
    </source>
</evidence>
<evidence type="ECO:0000313" key="2">
    <source>
        <dbReference type="EMBL" id="KAF2729714.1"/>
    </source>
</evidence>
<dbReference type="AlphaFoldDB" id="A0A9P4QNE4"/>
<keyword evidence="1" id="KW-0472">Membrane</keyword>
<dbReference type="EMBL" id="ML996237">
    <property type="protein sequence ID" value="KAF2729714.1"/>
    <property type="molecule type" value="Genomic_DNA"/>
</dbReference>
<accession>A0A9P4QNE4</accession>
<comment type="caution">
    <text evidence="2">The sequence shown here is derived from an EMBL/GenBank/DDBJ whole genome shotgun (WGS) entry which is preliminary data.</text>
</comment>
<keyword evidence="1" id="KW-1133">Transmembrane helix</keyword>
<evidence type="ECO:0000256" key="1">
    <source>
        <dbReference type="SAM" id="Phobius"/>
    </source>
</evidence>
<organism evidence="2 3">
    <name type="scientific">Polyplosphaeria fusca</name>
    <dbReference type="NCBI Taxonomy" id="682080"/>
    <lineage>
        <taxon>Eukaryota</taxon>
        <taxon>Fungi</taxon>
        <taxon>Dikarya</taxon>
        <taxon>Ascomycota</taxon>
        <taxon>Pezizomycotina</taxon>
        <taxon>Dothideomycetes</taxon>
        <taxon>Pleosporomycetidae</taxon>
        <taxon>Pleosporales</taxon>
        <taxon>Tetraplosphaeriaceae</taxon>
        <taxon>Polyplosphaeria</taxon>
    </lineage>
</organism>
<proteinExistence type="predicted"/>
<gene>
    <name evidence="2" type="ORF">EJ04DRAFT_63242</name>
</gene>
<dbReference type="Proteomes" id="UP000799444">
    <property type="component" value="Unassembled WGS sequence"/>
</dbReference>
<feature type="transmembrane region" description="Helical" evidence="1">
    <location>
        <begin position="21"/>
        <end position="44"/>
    </location>
</feature>
<sequence>MILPYQKTPRNSARLHPLHRLSTAPVVMIHPFTWTLWILLWAFAAQIATRFSQKDSTATSILTESTIAASGAMSKAATSGPLHWKQTYSGIFERGTVWLRLLSVRPLVAMRLSQGGTIC</sequence>